<feature type="region of interest" description="Disordered" evidence="1">
    <location>
        <begin position="1"/>
        <end position="20"/>
    </location>
</feature>
<feature type="compositionally biased region" description="Low complexity" evidence="1">
    <location>
        <begin position="10"/>
        <end position="20"/>
    </location>
</feature>
<feature type="region of interest" description="Disordered" evidence="1">
    <location>
        <begin position="352"/>
        <end position="419"/>
    </location>
</feature>
<gene>
    <name evidence="2" type="ORF">BJP43_00495</name>
</gene>
<name>A0A2D3TB15_9ENTR</name>
<evidence type="ECO:0000256" key="1">
    <source>
        <dbReference type="SAM" id="MobiDB-lite"/>
    </source>
</evidence>
<evidence type="ECO:0000313" key="3">
    <source>
        <dbReference type="Proteomes" id="UP000229055"/>
    </source>
</evidence>
<organism evidence="2 3">
    <name type="scientific">Candidatus Williamhamiltonella defendens</name>
    <dbReference type="NCBI Taxonomy" id="138072"/>
    <lineage>
        <taxon>Bacteria</taxon>
        <taxon>Pseudomonadati</taxon>
        <taxon>Pseudomonadota</taxon>
        <taxon>Gammaproteobacteria</taxon>
        <taxon>Enterobacterales</taxon>
        <taxon>Enterobacteriaceae</taxon>
        <taxon>aphid secondary symbionts</taxon>
        <taxon>Candidatus Williamhamiltonella</taxon>
    </lineage>
</organism>
<protein>
    <submittedName>
        <fullName evidence="2">Uncharacterized protein</fullName>
    </submittedName>
</protein>
<reference evidence="3" key="1">
    <citation type="submission" date="2016-10" db="EMBL/GenBank/DDBJ databases">
        <authorList>
            <person name="Chevignon G."/>
        </authorList>
    </citation>
    <scope>NUCLEOTIDE SEQUENCE [LARGE SCALE GENOMIC DNA]</scope>
    <source>
        <strain evidence="3">ZA17</strain>
    </source>
</reference>
<dbReference type="AlphaFoldDB" id="A0A2D3TB15"/>
<dbReference type="RefSeq" id="WP_100095964.1">
    <property type="nucleotide sequence ID" value="NZ_CP017613.1"/>
</dbReference>
<sequence length="432" mass="49983">MREIENSYQKNNASTSTTNNTNYYKTEITAGKFYQFIYQKMIDRLITVKQYEKLYEEISEKMKSKSFTIEEINQFCENNNIPTFREDELFRIAKKDKNTVDPNSEYIEIFKIIEANTDLTKNEIEEALTNTLTTFNEAFGFIKNKSSFVRHQNKAHFTLHFFKNEKSFYDYTKSKEINLVGYAPNNNIYLYLGGRFQERLNRTIRHEFVHVFMNYSGVGEVINSFSILREGIPTYVAGLSKGENAIHFLSDLKNHLDEKNFNRSLTLKNLLSDQFLKDNNLSHYIAGPVVIAYFEDMFPNVIDELLYDTKDMVEENKEEFFKKIQKLYDEAYSTPFKNWVETHSNEGFHAWLEPAPTKNQDGDGSSAEVTSLSKDALKPEVDSSFQQGDSHQNEAGLLKQGMSQFSSHDAPHVPENPVLHSDVIPTVISNAS</sequence>
<dbReference type="Proteomes" id="UP000229055">
    <property type="component" value="Chromosome"/>
</dbReference>
<dbReference type="EMBL" id="CP017613">
    <property type="protein sequence ID" value="ATW33002.1"/>
    <property type="molecule type" value="Genomic_DNA"/>
</dbReference>
<proteinExistence type="predicted"/>
<evidence type="ECO:0000313" key="2">
    <source>
        <dbReference type="EMBL" id="ATW33002.1"/>
    </source>
</evidence>
<feature type="compositionally biased region" description="Polar residues" evidence="1">
    <location>
        <begin position="357"/>
        <end position="373"/>
    </location>
</feature>
<reference evidence="3" key="2">
    <citation type="submission" date="2017-11" db="EMBL/GenBank/DDBJ databases">
        <title>PacBio sequencing of new strain of the secondary endosymbiont Candidatus Hamiltonella defensa.</title>
        <authorList>
            <person name="Strand M.R."/>
            <person name="Oliver K."/>
        </authorList>
    </citation>
    <scope>NUCLEOTIDE SEQUENCE [LARGE SCALE GENOMIC DNA]</scope>
    <source>
        <strain evidence="3">ZA17</strain>
    </source>
</reference>
<accession>A0A2D3TB15</accession>